<sequence>MPINWNDKEVLERLFIATLASFDNEVSTTTHCNSLPQTILTRRFRQIDIKEVARLHGGDMTYHALENRLRKWKKEAAALKDEAEGREGAAKSPVKTRARKGAASPAKGAVKAGRITKKKALAATKIKSEPPIEEDVLNGIDEEAMDDDEAVGEVGEFI</sequence>
<dbReference type="OrthoDB" id="4828117at2759"/>
<feature type="region of interest" description="Disordered" evidence="1">
    <location>
        <begin position="80"/>
        <end position="109"/>
    </location>
</feature>
<keyword evidence="3" id="KW-1185">Reference proteome</keyword>
<reference evidence="2" key="1">
    <citation type="submission" date="2021-05" db="EMBL/GenBank/DDBJ databases">
        <authorList>
            <person name="Stam R."/>
        </authorList>
    </citation>
    <scope>NUCLEOTIDE SEQUENCE</scope>
    <source>
        <strain evidence="2">CS162</strain>
    </source>
</reference>
<proteinExistence type="predicted"/>
<gene>
    <name evidence="2" type="ORF">ALTATR162_LOCUS10459</name>
</gene>
<dbReference type="GeneID" id="67010622"/>
<accession>A0A8J2I9N9</accession>
<dbReference type="AlphaFoldDB" id="A0A8J2I9N9"/>
<name>A0A8J2I9N9_9PLEO</name>
<evidence type="ECO:0000256" key="1">
    <source>
        <dbReference type="SAM" id="MobiDB-lite"/>
    </source>
</evidence>
<dbReference type="EMBL" id="CAJRGZ010000029">
    <property type="protein sequence ID" value="CAG5183193.1"/>
    <property type="molecule type" value="Genomic_DNA"/>
</dbReference>
<evidence type="ECO:0000313" key="3">
    <source>
        <dbReference type="Proteomes" id="UP000676310"/>
    </source>
</evidence>
<feature type="compositionally biased region" description="Basic and acidic residues" evidence="1">
    <location>
        <begin position="80"/>
        <end position="89"/>
    </location>
</feature>
<protein>
    <submittedName>
        <fullName evidence="2">Uncharacterized protein</fullName>
    </submittedName>
</protein>
<dbReference type="Proteomes" id="UP000676310">
    <property type="component" value="Unassembled WGS sequence"/>
</dbReference>
<dbReference type="RefSeq" id="XP_043174030.1">
    <property type="nucleotide sequence ID" value="XM_043318095.1"/>
</dbReference>
<comment type="caution">
    <text evidence="2">The sequence shown here is derived from an EMBL/GenBank/DDBJ whole genome shotgun (WGS) entry which is preliminary data.</text>
</comment>
<evidence type="ECO:0000313" key="2">
    <source>
        <dbReference type="EMBL" id="CAG5183193.1"/>
    </source>
</evidence>
<organism evidence="2 3">
    <name type="scientific">Alternaria atra</name>
    <dbReference type="NCBI Taxonomy" id="119953"/>
    <lineage>
        <taxon>Eukaryota</taxon>
        <taxon>Fungi</taxon>
        <taxon>Dikarya</taxon>
        <taxon>Ascomycota</taxon>
        <taxon>Pezizomycotina</taxon>
        <taxon>Dothideomycetes</taxon>
        <taxon>Pleosporomycetidae</taxon>
        <taxon>Pleosporales</taxon>
        <taxon>Pleosporineae</taxon>
        <taxon>Pleosporaceae</taxon>
        <taxon>Alternaria</taxon>
        <taxon>Alternaria sect. Ulocladioides</taxon>
    </lineage>
</organism>